<proteinExistence type="predicted"/>
<protein>
    <recommendedName>
        <fullName evidence="4">TraB/GumN family protein</fullName>
    </recommendedName>
</protein>
<evidence type="ECO:0000256" key="1">
    <source>
        <dbReference type="SAM" id="SignalP"/>
    </source>
</evidence>
<dbReference type="SUPFAM" id="SSF52058">
    <property type="entry name" value="L domain-like"/>
    <property type="match status" value="1"/>
</dbReference>
<sequence length="412" mass="47154">MKHFKWYFTILIFSVLLSACSSDPTITFSDENLENAVLEELRLDEEIEYSDVEEVTELNLSNEGVEDLQGIEAFDGLEVLILTENEISDLSLVMDLQALEEITVIDNPLLEDNQQRSMLDELSEQGVTVIDEQQIGDPNGPGGFLWQVEHEGTTVYLQGTIHAGTTDFYPLHEKIETAYYEADVIVPEIDLNDVNMYEMQQTQQELGMYQDGTTIDEHISDELYEELEATIEELGMDMEMFASFKPWLLSSLIQSLRIQELGYLHGVDDYFLNQAVLDDKEVIALETVESQLDVLASPPEEYQITMLEDSIVNLDSFDEELTRMFELYKEGNQEELMDYLFDESVEPSEGEEAFMEALNDDRNYDMASQIDEFLQSGDEKTYFVIVGTAHLIVEPHIVSILEDEGYDVEHIH</sequence>
<dbReference type="CDD" id="cd14789">
    <property type="entry name" value="Tiki"/>
    <property type="match status" value="1"/>
</dbReference>
<comment type="caution">
    <text evidence="2">The sequence shown here is derived from an EMBL/GenBank/DDBJ whole genome shotgun (WGS) entry which is preliminary data.</text>
</comment>
<reference evidence="3" key="1">
    <citation type="journal article" date="2019" name="Int. J. Syst. Evol. Microbiol.">
        <title>The Global Catalogue of Microorganisms (GCM) 10K type strain sequencing project: providing services to taxonomists for standard genome sequencing and annotation.</title>
        <authorList>
            <consortium name="The Broad Institute Genomics Platform"/>
            <consortium name="The Broad Institute Genome Sequencing Center for Infectious Disease"/>
            <person name="Wu L."/>
            <person name="Ma J."/>
        </authorList>
    </citation>
    <scope>NUCLEOTIDE SEQUENCE [LARGE SCALE GENOMIC DNA]</scope>
    <source>
        <strain evidence="3">JCM 14193</strain>
    </source>
</reference>
<dbReference type="Gene3D" id="3.80.10.10">
    <property type="entry name" value="Ribonuclease Inhibitor"/>
    <property type="match status" value="1"/>
</dbReference>
<dbReference type="InterPro" id="IPR032675">
    <property type="entry name" value="LRR_dom_sf"/>
</dbReference>
<feature type="signal peptide" evidence="1">
    <location>
        <begin position="1"/>
        <end position="21"/>
    </location>
</feature>
<dbReference type="PANTHER" id="PTHR40590:SF1">
    <property type="entry name" value="CYTOPLASMIC PROTEIN"/>
    <property type="match status" value="1"/>
</dbReference>
<dbReference type="InterPro" id="IPR047111">
    <property type="entry name" value="YbaP-like"/>
</dbReference>
<keyword evidence="1" id="KW-0732">Signal</keyword>
<accession>A0ABP3JU15</accession>
<evidence type="ECO:0000313" key="3">
    <source>
        <dbReference type="Proteomes" id="UP001500740"/>
    </source>
</evidence>
<dbReference type="Pfam" id="PF01963">
    <property type="entry name" value="TraB_PrgY_gumN"/>
    <property type="match status" value="1"/>
</dbReference>
<dbReference type="PANTHER" id="PTHR40590">
    <property type="entry name" value="CYTOPLASMIC PROTEIN-RELATED"/>
    <property type="match status" value="1"/>
</dbReference>
<dbReference type="PROSITE" id="PS51257">
    <property type="entry name" value="PROKAR_LIPOPROTEIN"/>
    <property type="match status" value="1"/>
</dbReference>
<dbReference type="InterPro" id="IPR002816">
    <property type="entry name" value="TraB/PrgY/GumN_fam"/>
</dbReference>
<feature type="chain" id="PRO_5047400441" description="TraB/GumN family protein" evidence="1">
    <location>
        <begin position="22"/>
        <end position="412"/>
    </location>
</feature>
<dbReference type="Proteomes" id="UP001500740">
    <property type="component" value="Unassembled WGS sequence"/>
</dbReference>
<evidence type="ECO:0008006" key="4">
    <source>
        <dbReference type="Google" id="ProtNLM"/>
    </source>
</evidence>
<evidence type="ECO:0000313" key="2">
    <source>
        <dbReference type="EMBL" id="GAA0464338.1"/>
    </source>
</evidence>
<gene>
    <name evidence="2" type="ORF">GCM10008935_20110</name>
</gene>
<dbReference type="EMBL" id="BAAACZ010000016">
    <property type="protein sequence ID" value="GAA0464338.1"/>
    <property type="molecule type" value="Genomic_DNA"/>
</dbReference>
<keyword evidence="3" id="KW-1185">Reference proteome</keyword>
<dbReference type="RefSeq" id="WP_343783416.1">
    <property type="nucleotide sequence ID" value="NZ_BAAACZ010000016.1"/>
</dbReference>
<organism evidence="2 3">
    <name type="scientific">Alkalibacillus silvisoli</name>
    <dbReference type="NCBI Taxonomy" id="392823"/>
    <lineage>
        <taxon>Bacteria</taxon>
        <taxon>Bacillati</taxon>
        <taxon>Bacillota</taxon>
        <taxon>Bacilli</taxon>
        <taxon>Bacillales</taxon>
        <taxon>Bacillaceae</taxon>
        <taxon>Alkalibacillus</taxon>
    </lineage>
</organism>
<name>A0ABP3JU15_9BACI</name>